<dbReference type="Pfam" id="PF07411">
    <property type="entry name" value="DUF1508"/>
    <property type="match status" value="1"/>
</dbReference>
<feature type="domain" description="Amphi-Trp" evidence="3">
    <location>
        <begin position="6"/>
        <end position="78"/>
    </location>
</feature>
<organism evidence="4">
    <name type="scientific">Halobacterium sp. NMX12-1</name>
    <dbReference type="NCBI Taxonomy" id="3166650"/>
    <lineage>
        <taxon>Archaea</taxon>
        <taxon>Methanobacteriati</taxon>
        <taxon>Methanobacteriota</taxon>
        <taxon>Stenosarchaea group</taxon>
        <taxon>Halobacteria</taxon>
        <taxon>Halobacteriales</taxon>
        <taxon>Halobacteriaceae</taxon>
        <taxon>Halobacterium</taxon>
    </lineage>
</organism>
<protein>
    <submittedName>
        <fullName evidence="4">Amphi-Trp domain-containing protein</fullName>
    </submittedName>
</protein>
<reference evidence="4" key="1">
    <citation type="submission" date="2024-06" db="EMBL/GenBank/DDBJ databases">
        <title>Genome Sequence of an extremely halophilic archaeon isolated from Permian era halite, Salado Formation, Carlsbad, New Mexico: Halobacterium sp. strain NMX12-1.</title>
        <authorList>
            <person name="Sotoa L."/>
            <person name="DasSarma P."/>
            <person name="Anton B.P."/>
            <person name="Vincze T."/>
            <person name="Verma I."/>
            <person name="Eralp B."/>
            <person name="Powers D.W."/>
            <person name="Dozier B.L."/>
            <person name="Roberts R.J."/>
            <person name="DasSarma S."/>
        </authorList>
    </citation>
    <scope>NUCLEOTIDE SEQUENCE</scope>
    <source>
        <strain evidence="4">NMX12-1</strain>
    </source>
</reference>
<proteinExistence type="predicted"/>
<sequence length="188" mass="20046">MTRDDYESEVTASPEDAAAVLGDVADGLLAGSIRLGEGDDAVAVDVPAELSLEVEFEREDDELSLELELEWDDAGDAVSTVETGNEASEAETTDEESETTGDESDADTPADVPDVADRAVPVGAADGSQSLARFEVFEDAAGEFRWRLRHRNGNVIASSGEGYTRKHNAWKGLRSVMRNAPGADVVEE</sequence>
<evidence type="ECO:0000313" key="4">
    <source>
        <dbReference type="EMBL" id="XCF16593.1"/>
    </source>
</evidence>
<dbReference type="RefSeq" id="WP_353634398.1">
    <property type="nucleotide sequence ID" value="NZ_CP159204.1"/>
</dbReference>
<dbReference type="Gene3D" id="2.30.29.80">
    <property type="match status" value="1"/>
</dbReference>
<evidence type="ECO:0000256" key="1">
    <source>
        <dbReference type="SAM" id="MobiDB-lite"/>
    </source>
</evidence>
<evidence type="ECO:0000259" key="3">
    <source>
        <dbReference type="Pfam" id="PF20068"/>
    </source>
</evidence>
<dbReference type="SUPFAM" id="SSF160113">
    <property type="entry name" value="YegP-like"/>
    <property type="match status" value="1"/>
</dbReference>
<dbReference type="InterPro" id="IPR036913">
    <property type="entry name" value="YegP-like_sf"/>
</dbReference>
<dbReference type="InterPro" id="IPR027598">
    <property type="entry name" value="Amphi-Trp_dom"/>
</dbReference>
<accession>A0AAU8CCE0</accession>
<evidence type="ECO:0000259" key="2">
    <source>
        <dbReference type="Pfam" id="PF07411"/>
    </source>
</evidence>
<dbReference type="AlphaFoldDB" id="A0AAU8CCE0"/>
<feature type="domain" description="DUF1508" evidence="2">
    <location>
        <begin position="139"/>
        <end position="187"/>
    </location>
</feature>
<name>A0AAU8CCE0_9EURY</name>
<dbReference type="InterPro" id="IPR010879">
    <property type="entry name" value="DUF1508"/>
</dbReference>
<dbReference type="EMBL" id="CP159204">
    <property type="protein sequence ID" value="XCF16593.1"/>
    <property type="molecule type" value="Genomic_DNA"/>
</dbReference>
<gene>
    <name evidence="4" type="ORF">ABSL23_15310</name>
</gene>
<dbReference type="Pfam" id="PF20068">
    <property type="entry name" value="Amphi-Trp"/>
    <property type="match status" value="1"/>
</dbReference>
<dbReference type="GeneID" id="91110545"/>
<dbReference type="KEGG" id="hanx:ABSL23_15310"/>
<dbReference type="NCBIfam" id="TIGR04354">
    <property type="entry name" value="amphi-Trp"/>
    <property type="match status" value="1"/>
</dbReference>
<feature type="region of interest" description="Disordered" evidence="1">
    <location>
        <begin position="71"/>
        <end position="114"/>
    </location>
</feature>
<feature type="compositionally biased region" description="Acidic residues" evidence="1">
    <location>
        <begin position="88"/>
        <end position="108"/>
    </location>
</feature>